<comment type="similarity">
    <text evidence="2">Belongs to the TrkH potassium transport family.</text>
</comment>
<evidence type="ECO:0000256" key="4">
    <source>
        <dbReference type="ARBA" id="ARBA00022475"/>
    </source>
</evidence>
<dbReference type="InterPro" id="IPR003445">
    <property type="entry name" value="Cat_transpt"/>
</dbReference>
<dbReference type="PANTHER" id="PTHR32024">
    <property type="entry name" value="TRK SYSTEM POTASSIUM UPTAKE PROTEIN TRKG-RELATED"/>
    <property type="match status" value="1"/>
</dbReference>
<feature type="transmembrane region" description="Helical" evidence="9">
    <location>
        <begin position="67"/>
        <end position="88"/>
    </location>
</feature>
<keyword evidence="3" id="KW-0813">Transport</keyword>
<dbReference type="Proteomes" id="UP001556709">
    <property type="component" value="Unassembled WGS sequence"/>
</dbReference>
<evidence type="ECO:0000256" key="9">
    <source>
        <dbReference type="SAM" id="Phobius"/>
    </source>
</evidence>
<sequence length="487" mass="51818">MREILRGTGFLLHIPGIMALVSLPVAAWADEGWALANLLFTAALALAAGQGLVWSSRGAGGFQRYQSMLIAALSWVLIAAIGALPLWLAAQAPAAMAGAAISFHTPAHALFESVSGFTSTGLSVVEQAARLPAHIQWWRSLSQWVGGIGVILLLLAILPAERGAINLYFSEAREEKILPTVKSTVRAIWGIYLAYTLIAVGLLWLAGEPGWRALNHGMTAIATGGFTITDQSLVNTPTRVQLAYLPIMLAGAVSFVIHYRLIVERVAPPRLWRMAELRLLLWVTVGGAALLLLERWLTVGDGGGLTTVFVWVSAVTTAGFTASDLSGWGDGPLLMVLLALIMGGMAGSTSGGVKLLRVSLLLKDLLAQLRQLRATPHQVVVLRHDSERVSPERMAELGRIASRLIGMFMLLWLLGVLVMLHGVPADTRLGHVFFDTASALFNSGLATGVAGPGLGTGPSLVLSALMLLGRLEIFPLLVLAAWAAGRR</sequence>
<comment type="subcellular location">
    <subcellularLocation>
        <location evidence="1">Cell membrane</location>
        <topology evidence="1">Multi-pass membrane protein</topology>
    </subcellularLocation>
</comment>
<evidence type="ECO:0000256" key="8">
    <source>
        <dbReference type="ARBA" id="ARBA00023136"/>
    </source>
</evidence>
<keyword evidence="7" id="KW-0406">Ion transport</keyword>
<accession>A0ABV3TA18</accession>
<dbReference type="PANTHER" id="PTHR32024:SF2">
    <property type="entry name" value="TRK SYSTEM POTASSIUM UPTAKE PROTEIN TRKG-RELATED"/>
    <property type="match status" value="1"/>
</dbReference>
<keyword evidence="8 9" id="KW-0472">Membrane</keyword>
<dbReference type="Pfam" id="PF02386">
    <property type="entry name" value="TrkH"/>
    <property type="match status" value="2"/>
</dbReference>
<evidence type="ECO:0000256" key="7">
    <source>
        <dbReference type="ARBA" id="ARBA00023065"/>
    </source>
</evidence>
<evidence type="ECO:0000313" key="11">
    <source>
        <dbReference type="Proteomes" id="UP001556709"/>
    </source>
</evidence>
<gene>
    <name evidence="10" type="ORF">V6X73_01830</name>
</gene>
<keyword evidence="4" id="KW-1003">Cell membrane</keyword>
<feature type="transmembrane region" description="Helical" evidence="9">
    <location>
        <begin position="35"/>
        <end position="55"/>
    </location>
</feature>
<evidence type="ECO:0000256" key="3">
    <source>
        <dbReference type="ARBA" id="ARBA00022448"/>
    </source>
</evidence>
<feature type="transmembrane region" description="Helical" evidence="9">
    <location>
        <begin position="460"/>
        <end position="484"/>
    </location>
</feature>
<dbReference type="EMBL" id="JBAKFM010000001">
    <property type="protein sequence ID" value="MEX0468478.1"/>
    <property type="molecule type" value="Genomic_DNA"/>
</dbReference>
<evidence type="ECO:0000256" key="5">
    <source>
        <dbReference type="ARBA" id="ARBA00022692"/>
    </source>
</evidence>
<feature type="transmembrane region" description="Helical" evidence="9">
    <location>
        <begin position="141"/>
        <end position="160"/>
    </location>
</feature>
<feature type="transmembrane region" description="Helical" evidence="9">
    <location>
        <begin position="7"/>
        <end position="29"/>
    </location>
</feature>
<feature type="transmembrane region" description="Helical" evidence="9">
    <location>
        <begin position="187"/>
        <end position="206"/>
    </location>
</feature>
<feature type="transmembrane region" description="Helical" evidence="9">
    <location>
        <begin position="279"/>
        <end position="297"/>
    </location>
</feature>
<feature type="transmembrane region" description="Helical" evidence="9">
    <location>
        <begin position="242"/>
        <end position="259"/>
    </location>
</feature>
<evidence type="ECO:0000256" key="1">
    <source>
        <dbReference type="ARBA" id="ARBA00004651"/>
    </source>
</evidence>
<keyword evidence="11" id="KW-1185">Reference proteome</keyword>
<keyword evidence="6 9" id="KW-1133">Transmembrane helix</keyword>
<evidence type="ECO:0000313" key="10">
    <source>
        <dbReference type="EMBL" id="MEX0468478.1"/>
    </source>
</evidence>
<evidence type="ECO:0000256" key="2">
    <source>
        <dbReference type="ARBA" id="ARBA00009137"/>
    </source>
</evidence>
<proteinExistence type="inferred from homology"/>
<organism evidence="10 11">
    <name type="scientific">Spiribacter pallidus</name>
    <dbReference type="NCBI Taxonomy" id="1987936"/>
    <lineage>
        <taxon>Bacteria</taxon>
        <taxon>Pseudomonadati</taxon>
        <taxon>Pseudomonadota</taxon>
        <taxon>Gammaproteobacteria</taxon>
        <taxon>Chromatiales</taxon>
        <taxon>Ectothiorhodospiraceae</taxon>
        <taxon>Spiribacter</taxon>
    </lineage>
</organism>
<feature type="transmembrane region" description="Helical" evidence="9">
    <location>
        <begin position="333"/>
        <end position="353"/>
    </location>
</feature>
<comment type="caution">
    <text evidence="10">The sequence shown here is derived from an EMBL/GenBank/DDBJ whole genome shotgun (WGS) entry which is preliminary data.</text>
</comment>
<reference evidence="10 11" key="1">
    <citation type="submission" date="2024-02" db="EMBL/GenBank/DDBJ databases">
        <title>New especies of Spiribacter isolated from saline water.</title>
        <authorList>
            <person name="Leon M.J."/>
            <person name="De La Haba R."/>
            <person name="Sanchez-Porro C."/>
            <person name="Ventosa A."/>
        </authorList>
    </citation>
    <scope>NUCLEOTIDE SEQUENCE [LARGE SCALE GENOMIC DNA]</scope>
    <source>
        <strain evidence="11">ag22IC6-390</strain>
    </source>
</reference>
<keyword evidence="5 9" id="KW-0812">Transmembrane</keyword>
<evidence type="ECO:0000256" key="6">
    <source>
        <dbReference type="ARBA" id="ARBA00022989"/>
    </source>
</evidence>
<name>A0ABV3TA18_9GAMM</name>
<protein>
    <submittedName>
        <fullName evidence="10">Potassium transporter TrkG</fullName>
    </submittedName>
</protein>
<feature type="transmembrane region" description="Helical" evidence="9">
    <location>
        <begin position="400"/>
        <end position="420"/>
    </location>
</feature>
<dbReference type="RefSeq" id="WP_367958020.1">
    <property type="nucleotide sequence ID" value="NZ_JBAKFH010000003.1"/>
</dbReference>